<gene>
    <name evidence="6" type="primary">azoR</name>
    <name evidence="8" type="ORF">AB5J52_03085</name>
</gene>
<organism evidence="8">
    <name type="scientific">Streptomyces sp. R39</name>
    <dbReference type="NCBI Taxonomy" id="3238631"/>
    <lineage>
        <taxon>Bacteria</taxon>
        <taxon>Bacillati</taxon>
        <taxon>Actinomycetota</taxon>
        <taxon>Actinomycetes</taxon>
        <taxon>Kitasatosporales</taxon>
        <taxon>Streptomycetaceae</taxon>
        <taxon>Streptomyces</taxon>
    </lineage>
</organism>
<dbReference type="GO" id="GO:0030145">
    <property type="term" value="F:manganese ion binding"/>
    <property type="evidence" value="ECO:0007669"/>
    <property type="project" value="InterPro"/>
</dbReference>
<dbReference type="PROSITE" id="PS00725">
    <property type="entry name" value="GERMIN"/>
    <property type="match status" value="1"/>
</dbReference>
<feature type="domain" description="Flavodoxin-like fold" evidence="7">
    <location>
        <begin position="2"/>
        <end position="193"/>
    </location>
</feature>
<comment type="catalytic activity">
    <reaction evidence="5">
        <text>N,N-dimethyl-1,4-phenylenediamine + anthranilate + 2 NAD(+) = 2-(4-dimethylaminophenyl)diazenylbenzoate + 2 NADH + 2 H(+)</text>
        <dbReference type="Rhea" id="RHEA:55872"/>
        <dbReference type="ChEBI" id="CHEBI:15378"/>
        <dbReference type="ChEBI" id="CHEBI:15783"/>
        <dbReference type="ChEBI" id="CHEBI:16567"/>
        <dbReference type="ChEBI" id="CHEBI:57540"/>
        <dbReference type="ChEBI" id="CHEBI:57945"/>
        <dbReference type="ChEBI" id="CHEBI:71579"/>
        <dbReference type="EC" id="1.7.1.17"/>
    </reaction>
    <physiologicalReaction direction="right-to-left" evidence="5">
        <dbReference type="Rhea" id="RHEA:55874"/>
    </physiologicalReaction>
</comment>
<evidence type="ECO:0000256" key="5">
    <source>
        <dbReference type="ARBA" id="ARBA00048542"/>
    </source>
</evidence>
<dbReference type="PANTHER" id="PTHR43741">
    <property type="entry name" value="FMN-DEPENDENT NADH-AZOREDUCTASE 1"/>
    <property type="match status" value="1"/>
</dbReference>
<dbReference type="GO" id="GO:0016655">
    <property type="term" value="F:oxidoreductase activity, acting on NAD(P)H, quinone or similar compound as acceptor"/>
    <property type="evidence" value="ECO:0007669"/>
    <property type="project" value="InterPro"/>
</dbReference>
<comment type="function">
    <text evidence="6">Also exhibits azoreductase activity. Catalyzes the reductive cleavage of the azo bond in aromatic azo compounds to the corresponding amines.</text>
</comment>
<dbReference type="HAMAP" id="MF_01216">
    <property type="entry name" value="Azoreductase_type1"/>
    <property type="match status" value="1"/>
</dbReference>
<dbReference type="AlphaFoldDB" id="A0AB39QDM9"/>
<keyword evidence="3 6" id="KW-0560">Oxidoreductase</keyword>
<dbReference type="PANTHER" id="PTHR43741:SF4">
    <property type="entry name" value="FMN-DEPENDENT NADH:QUINONE OXIDOREDUCTASE"/>
    <property type="match status" value="1"/>
</dbReference>
<evidence type="ECO:0000256" key="1">
    <source>
        <dbReference type="ARBA" id="ARBA00022630"/>
    </source>
</evidence>
<name>A0AB39QDM9_9ACTN</name>
<comment type="similarity">
    <text evidence="6">Belongs to the azoreductase type 1 family.</text>
</comment>
<dbReference type="EMBL" id="CP163441">
    <property type="protein sequence ID" value="XDQ41340.1"/>
    <property type="molecule type" value="Genomic_DNA"/>
</dbReference>
<proteinExistence type="inferred from homology"/>
<dbReference type="GO" id="GO:0009055">
    <property type="term" value="F:electron transfer activity"/>
    <property type="evidence" value="ECO:0007669"/>
    <property type="project" value="UniProtKB-UniRule"/>
</dbReference>
<dbReference type="InterPro" id="IPR029039">
    <property type="entry name" value="Flavoprotein-like_sf"/>
</dbReference>
<evidence type="ECO:0000256" key="6">
    <source>
        <dbReference type="HAMAP-Rule" id="MF_01216"/>
    </source>
</evidence>
<evidence type="ECO:0000256" key="2">
    <source>
        <dbReference type="ARBA" id="ARBA00022643"/>
    </source>
</evidence>
<dbReference type="Gene3D" id="3.40.50.360">
    <property type="match status" value="1"/>
</dbReference>
<feature type="binding site" evidence="6">
    <location>
        <begin position="107"/>
        <end position="110"/>
    </location>
    <ligand>
        <name>FMN</name>
        <dbReference type="ChEBI" id="CHEBI:58210"/>
    </ligand>
</feature>
<dbReference type="InterPro" id="IPR050104">
    <property type="entry name" value="FMN-dep_NADH:Q_OxRdtase_AzoR1"/>
</dbReference>
<keyword evidence="1 6" id="KW-0285">Flavoprotein</keyword>
<dbReference type="InterPro" id="IPR003680">
    <property type="entry name" value="Flavodoxin_fold"/>
</dbReference>
<evidence type="ECO:0000256" key="4">
    <source>
        <dbReference type="ARBA" id="ARBA00023027"/>
    </source>
</evidence>
<dbReference type="GO" id="GO:0010181">
    <property type="term" value="F:FMN binding"/>
    <property type="evidence" value="ECO:0007669"/>
    <property type="project" value="UniProtKB-UniRule"/>
</dbReference>
<evidence type="ECO:0000313" key="8">
    <source>
        <dbReference type="EMBL" id="XDQ41340.1"/>
    </source>
</evidence>
<evidence type="ECO:0000259" key="7">
    <source>
        <dbReference type="Pfam" id="PF02525"/>
    </source>
</evidence>
<comment type="catalytic activity">
    <reaction evidence="6">
        <text>2 a quinone + NADH + H(+) = 2 a 1,4-benzosemiquinone + NAD(+)</text>
        <dbReference type="Rhea" id="RHEA:65952"/>
        <dbReference type="ChEBI" id="CHEBI:15378"/>
        <dbReference type="ChEBI" id="CHEBI:57540"/>
        <dbReference type="ChEBI" id="CHEBI:57945"/>
        <dbReference type="ChEBI" id="CHEBI:132124"/>
        <dbReference type="ChEBI" id="CHEBI:134225"/>
    </reaction>
</comment>
<comment type="cofactor">
    <cofactor evidence="6">
        <name>FMN</name>
        <dbReference type="ChEBI" id="CHEBI:58210"/>
    </cofactor>
    <text evidence="6">Binds 1 FMN per subunit.</text>
</comment>
<dbReference type="Pfam" id="PF02525">
    <property type="entry name" value="Flavodoxin_2"/>
    <property type="match status" value="1"/>
</dbReference>
<protein>
    <recommendedName>
        <fullName evidence="6">FMN dependent NADH:quinone oxidoreductase</fullName>
        <ecNumber evidence="6">1.6.5.-</ecNumber>
    </recommendedName>
    <alternativeName>
        <fullName evidence="6">Azo-dye reductase</fullName>
    </alternativeName>
    <alternativeName>
        <fullName evidence="6">FMN-dependent NADH-azo compound oxidoreductase</fullName>
    </alternativeName>
    <alternativeName>
        <fullName evidence="6">FMN-dependent NADH-azoreductase</fullName>
        <ecNumber evidence="6">1.7.1.17</ecNumber>
    </alternativeName>
</protein>
<reference evidence="8" key="1">
    <citation type="submission" date="2024-07" db="EMBL/GenBank/DDBJ databases">
        <authorList>
            <person name="Yu S.T."/>
        </authorList>
    </citation>
    <scope>NUCLEOTIDE SEQUENCE</scope>
    <source>
        <strain evidence="8">R39</strain>
    </source>
</reference>
<comment type="caution">
    <text evidence="6">Lacks conserved residue(s) required for the propagation of feature annotation.</text>
</comment>
<comment type="function">
    <text evidence="6">Quinone reductase that provides resistance to thiol-specific stress caused by electrophilic quinones.</text>
</comment>
<dbReference type="InterPro" id="IPR023048">
    <property type="entry name" value="NADH:quinone_OxRdtase_FMN_depd"/>
</dbReference>
<dbReference type="SUPFAM" id="SSF52218">
    <property type="entry name" value="Flavoproteins"/>
    <property type="match status" value="1"/>
</dbReference>
<dbReference type="EC" id="1.7.1.17" evidence="6"/>
<dbReference type="InterPro" id="IPR019780">
    <property type="entry name" value="Germin_Mn-BS"/>
</dbReference>
<comment type="subunit">
    <text evidence="6">Homodimer.</text>
</comment>
<accession>A0AB39QDM9</accession>
<keyword evidence="2 6" id="KW-0288">FMN</keyword>
<dbReference type="GO" id="GO:0016652">
    <property type="term" value="F:oxidoreductase activity, acting on NAD(P)H as acceptor"/>
    <property type="evidence" value="ECO:0007669"/>
    <property type="project" value="UniProtKB-UniRule"/>
</dbReference>
<dbReference type="RefSeq" id="WP_369221008.1">
    <property type="nucleotide sequence ID" value="NZ_CP163441.1"/>
</dbReference>
<dbReference type="EC" id="1.6.5.-" evidence="6"/>
<evidence type="ECO:0000256" key="3">
    <source>
        <dbReference type="ARBA" id="ARBA00023002"/>
    </source>
</evidence>
<keyword evidence="4 6" id="KW-0520">NAD</keyword>
<sequence>MLLHIDSSADATADSVTRRLTAEFARAWRAGHPAARYRHRDLAATPVPPLTGAYTTLGRRVEREGFVSPAKVPALIESPAEAREWAQTLPLISELSAADTVLLGVPMYNFAVPAALKAWIDRVTFPGAFAHPDTGESLLSGTRVVAVLARGGAYGPDTGRAALDFQTPYLKAWTGRLGVRPEHLHPVAAELTRADVLPHLAGQEEAAAASLAAARARLSRLAAAS</sequence>